<keyword evidence="1" id="KW-0472">Membrane</keyword>
<gene>
    <name evidence="2" type="ORF">AWH51_01265</name>
</gene>
<feature type="transmembrane region" description="Helical" evidence="1">
    <location>
        <begin position="70"/>
        <end position="89"/>
    </location>
</feature>
<evidence type="ECO:0000256" key="1">
    <source>
        <dbReference type="SAM" id="Phobius"/>
    </source>
</evidence>
<feature type="transmembrane region" description="Helical" evidence="1">
    <location>
        <begin position="12"/>
        <end position="38"/>
    </location>
</feature>
<sequence>MTPRSLPRAERASVALGSLVVAMGIVAIAGMLLAALAFGSGLDIRIPFVLALDGGVEPSGSPSVSITGSWMGAAVVVVLLALPLSVAAFRRRTASTPR</sequence>
<keyword evidence="1" id="KW-1133">Transmembrane helix</keyword>
<evidence type="ECO:0000313" key="2">
    <source>
        <dbReference type="EMBL" id="KZC93687.1"/>
    </source>
</evidence>
<name>A0A154UX79_9MICO</name>
<dbReference type="Proteomes" id="UP000076218">
    <property type="component" value="Unassembled WGS sequence"/>
</dbReference>
<dbReference type="RefSeq" id="WP_063072852.1">
    <property type="nucleotide sequence ID" value="NZ_LQXA01000061.1"/>
</dbReference>
<keyword evidence="1" id="KW-0812">Transmembrane</keyword>
<dbReference type="AlphaFoldDB" id="A0A154UX79"/>
<evidence type="ECO:0000313" key="3">
    <source>
        <dbReference type="Proteomes" id="UP000076218"/>
    </source>
</evidence>
<protein>
    <submittedName>
        <fullName evidence="2">Uncharacterized protein</fullName>
    </submittedName>
</protein>
<dbReference type="EMBL" id="LQXA01000061">
    <property type="protein sequence ID" value="KZC93687.1"/>
    <property type="molecule type" value="Genomic_DNA"/>
</dbReference>
<organism evidence="2 3">
    <name type="scientific">Clavibacter tessellarius</name>
    <dbReference type="NCBI Taxonomy" id="31965"/>
    <lineage>
        <taxon>Bacteria</taxon>
        <taxon>Bacillati</taxon>
        <taxon>Actinomycetota</taxon>
        <taxon>Actinomycetes</taxon>
        <taxon>Micrococcales</taxon>
        <taxon>Microbacteriaceae</taxon>
        <taxon>Clavibacter</taxon>
    </lineage>
</organism>
<proteinExistence type="predicted"/>
<dbReference type="STRING" id="31965.AWH51_01265"/>
<comment type="caution">
    <text evidence="2">The sequence shown here is derived from an EMBL/GenBank/DDBJ whole genome shotgun (WGS) entry which is preliminary data.</text>
</comment>
<reference evidence="2 3" key="1">
    <citation type="submission" date="2016-01" db="EMBL/GenBank/DDBJ databases">
        <title>Draft genome sequence of Clavibacter michiganensis subsp. tessellarius DOAB 609.</title>
        <authorList>
            <person name="Tambong J.T."/>
        </authorList>
    </citation>
    <scope>NUCLEOTIDE SEQUENCE [LARGE SCALE GENOMIC DNA]</scope>
    <source>
        <strain evidence="2 3">DOAB 609</strain>
    </source>
</reference>
<accession>A0A154UX79</accession>